<dbReference type="GeneID" id="22913177"/>
<evidence type="ECO:0000256" key="1">
    <source>
        <dbReference type="SAM" id="MobiDB-lite"/>
    </source>
</evidence>
<evidence type="ECO:0000313" key="2">
    <source>
        <dbReference type="EMBL" id="EZG61404.1"/>
    </source>
</evidence>
<sequence length="602" mass="64815">MEDAIDVLKSNASVYHQIPWPKEGVEFTVSSLVNTSKGQANTSLSFNEDDQVITSVPDEEGVEVLAPGFGRYRYCLDHVRKPSLVRTRVTMIDMNPSAKPEILKGYRVRVFGNRNGQLLACRDVGVLESPAEQLQITQQDTTEEEREKYTLAIQKKMRKLDIGAPKFCPLDKPSKLPPLARLGPPAKMLLAGEVVHELFAEVDVADFRKLGVNLPTPDGTISDGATPYGTTPQGVTPQGVTPQRITPSMPGDATGDQNAQQPGPQQPGQQLGQHNNLHVQPQAAAKELGQQLRRERQELQAQAPAPRTNESVVAVLERAAPRKEFRKTRQPRTRDEGTPPPTYNARQVVDDAGNWLAKQIKQAAGIQDRADVFPNTAPPLNPVSKETMSKETMSNDLVFNDTVFDPILAVGAKIGDQILYAEQSLYADQSLYVGRSPYADGHRPEDLDRGGGGRGRRGGRGGRGGDRGGRGGDRGGRGRDRSGRSDDRGGRSSDRGGRSSDRGGRTNDRGGRSGARGGGRGGRAGAGAGDRGGEERPATERRTRCQQHQDRGVANYGLEAKPQEGGPSRPQAPSTPATSARGGSTRGRGGRPRGGRGRPGRS</sequence>
<dbReference type="EMBL" id="AFNH02000668">
    <property type="protein sequence ID" value="EZG61404.1"/>
    <property type="molecule type" value="Genomic_DNA"/>
</dbReference>
<accession>A0A023B5Q7</accession>
<dbReference type="VEuPathDB" id="CryptoDB:GNI_089040"/>
<proteinExistence type="predicted"/>
<feature type="compositionally biased region" description="Gly residues" evidence="1">
    <location>
        <begin position="512"/>
        <end position="530"/>
    </location>
</feature>
<dbReference type="Proteomes" id="UP000019763">
    <property type="component" value="Unassembled WGS sequence"/>
</dbReference>
<evidence type="ECO:0000313" key="3">
    <source>
        <dbReference type="Proteomes" id="UP000019763"/>
    </source>
</evidence>
<dbReference type="RefSeq" id="XP_011130764.1">
    <property type="nucleotide sequence ID" value="XM_011132462.1"/>
</dbReference>
<feature type="compositionally biased region" description="Low complexity" evidence="1">
    <location>
        <begin position="260"/>
        <end position="273"/>
    </location>
</feature>
<feature type="compositionally biased region" description="Polar residues" evidence="1">
    <location>
        <begin position="228"/>
        <end position="246"/>
    </location>
</feature>
<protein>
    <submittedName>
        <fullName evidence="2">Uncharacterized protein</fullName>
    </submittedName>
</protein>
<name>A0A023B5Q7_GRENI</name>
<feature type="compositionally biased region" description="Basic and acidic residues" evidence="1">
    <location>
        <begin position="463"/>
        <end position="511"/>
    </location>
</feature>
<feature type="region of interest" description="Disordered" evidence="1">
    <location>
        <begin position="436"/>
        <end position="602"/>
    </location>
</feature>
<comment type="caution">
    <text evidence="2">The sequence shown here is derived from an EMBL/GenBank/DDBJ whole genome shotgun (WGS) entry which is preliminary data.</text>
</comment>
<gene>
    <name evidence="2" type="ORF">GNI_089040</name>
</gene>
<feature type="region of interest" description="Disordered" evidence="1">
    <location>
        <begin position="214"/>
        <end position="273"/>
    </location>
</feature>
<organism evidence="2 3">
    <name type="scientific">Gregarina niphandrodes</name>
    <name type="common">Septate eugregarine</name>
    <dbReference type="NCBI Taxonomy" id="110365"/>
    <lineage>
        <taxon>Eukaryota</taxon>
        <taxon>Sar</taxon>
        <taxon>Alveolata</taxon>
        <taxon>Apicomplexa</taxon>
        <taxon>Conoidasida</taxon>
        <taxon>Gregarinasina</taxon>
        <taxon>Eugregarinorida</taxon>
        <taxon>Gregarinidae</taxon>
        <taxon>Gregarina</taxon>
    </lineage>
</organism>
<feature type="compositionally biased region" description="Basic residues" evidence="1">
    <location>
        <begin position="588"/>
        <end position="602"/>
    </location>
</feature>
<dbReference type="AlphaFoldDB" id="A0A023B5Q7"/>
<feature type="compositionally biased region" description="Basic and acidic residues" evidence="1">
    <location>
        <begin position="440"/>
        <end position="451"/>
    </location>
</feature>
<feature type="region of interest" description="Disordered" evidence="1">
    <location>
        <begin position="296"/>
        <end position="346"/>
    </location>
</feature>
<reference evidence="2" key="1">
    <citation type="submission" date="2013-12" db="EMBL/GenBank/DDBJ databases">
        <authorList>
            <person name="Omoto C.K."/>
            <person name="Sibley D."/>
            <person name="Venepally P."/>
            <person name="Hadjithomas M."/>
            <person name="Karamycheva S."/>
            <person name="Brunk B."/>
            <person name="Roos D."/>
            <person name="Caler E."/>
            <person name="Lorenzi H."/>
        </authorList>
    </citation>
    <scope>NUCLEOTIDE SEQUENCE</scope>
</reference>
<keyword evidence="3" id="KW-1185">Reference proteome</keyword>
<feature type="compositionally biased region" description="Basic and acidic residues" evidence="1">
    <location>
        <begin position="531"/>
        <end position="551"/>
    </location>
</feature>